<dbReference type="GO" id="GO:0005758">
    <property type="term" value="C:mitochondrial intermembrane space"/>
    <property type="evidence" value="ECO:0007669"/>
    <property type="project" value="UniProtKB-SubCell"/>
</dbReference>
<feature type="compositionally biased region" description="Basic and acidic residues" evidence="10">
    <location>
        <begin position="46"/>
        <end position="70"/>
    </location>
</feature>
<evidence type="ECO:0000256" key="6">
    <source>
        <dbReference type="ARBA" id="ARBA00023128"/>
    </source>
</evidence>
<dbReference type="GO" id="GO:0050660">
    <property type="term" value="F:flavin adenine dinucleotide binding"/>
    <property type="evidence" value="ECO:0007669"/>
    <property type="project" value="TreeGrafter"/>
</dbReference>
<evidence type="ECO:0000256" key="1">
    <source>
        <dbReference type="ARBA" id="ARBA00001974"/>
    </source>
</evidence>
<dbReference type="SUPFAM" id="SSF69000">
    <property type="entry name" value="FAD-dependent thiol oxidase"/>
    <property type="match status" value="1"/>
</dbReference>
<dbReference type="GO" id="GO:0016971">
    <property type="term" value="F:flavin-dependent sulfhydryl oxidase activity"/>
    <property type="evidence" value="ECO:0007669"/>
    <property type="project" value="InterPro"/>
</dbReference>
<dbReference type="InterPro" id="IPR017905">
    <property type="entry name" value="ERV/ALR_sulphydryl_oxidase"/>
</dbReference>
<dbReference type="PROSITE" id="PS51324">
    <property type="entry name" value="ERV_ALR"/>
    <property type="match status" value="1"/>
</dbReference>
<proteinExistence type="predicted"/>
<keyword evidence="7" id="KW-1015">Disulfide bond</keyword>
<evidence type="ECO:0000256" key="9">
    <source>
        <dbReference type="RuleBase" id="RU371123"/>
    </source>
</evidence>
<keyword evidence="5 9" id="KW-0560">Oxidoreductase</keyword>
<dbReference type="Pfam" id="PF04777">
    <property type="entry name" value="Evr1_Alr"/>
    <property type="match status" value="1"/>
</dbReference>
<evidence type="ECO:0000256" key="10">
    <source>
        <dbReference type="SAM" id="MobiDB-lite"/>
    </source>
</evidence>
<name>A0A336M730_CULSO</name>
<comment type="cofactor">
    <cofactor evidence="1 9">
        <name>FAD</name>
        <dbReference type="ChEBI" id="CHEBI:57692"/>
    </cofactor>
</comment>
<keyword evidence="3 9" id="KW-0285">Flavoprotein</keyword>
<dbReference type="Gene3D" id="1.20.120.310">
    <property type="entry name" value="ERV/ALR sulfhydryl oxidase domain"/>
    <property type="match status" value="1"/>
</dbReference>
<evidence type="ECO:0000256" key="7">
    <source>
        <dbReference type="ARBA" id="ARBA00023157"/>
    </source>
</evidence>
<dbReference type="EC" id="1.8.3.2" evidence="9"/>
<feature type="compositionally biased region" description="Polar residues" evidence="10">
    <location>
        <begin position="29"/>
        <end position="40"/>
    </location>
</feature>
<comment type="catalytic activity">
    <reaction evidence="8 9">
        <text>2 R'C(R)SH + O2 = R'C(R)S-S(R)CR' + H2O2</text>
        <dbReference type="Rhea" id="RHEA:17357"/>
        <dbReference type="ChEBI" id="CHEBI:15379"/>
        <dbReference type="ChEBI" id="CHEBI:16240"/>
        <dbReference type="ChEBI" id="CHEBI:16520"/>
        <dbReference type="ChEBI" id="CHEBI:17412"/>
        <dbReference type="EC" id="1.8.3.2"/>
    </reaction>
</comment>
<evidence type="ECO:0000313" key="12">
    <source>
        <dbReference type="EMBL" id="SSX24653.1"/>
    </source>
</evidence>
<evidence type="ECO:0000256" key="4">
    <source>
        <dbReference type="ARBA" id="ARBA00022827"/>
    </source>
</evidence>
<dbReference type="VEuPathDB" id="VectorBase:CSON011161"/>
<gene>
    <name evidence="12" type="primary">CSON011161</name>
</gene>
<accession>A0A336M730</accession>
<feature type="region of interest" description="Disordered" evidence="10">
    <location>
        <begin position="29"/>
        <end position="70"/>
    </location>
</feature>
<evidence type="ECO:0000256" key="8">
    <source>
        <dbReference type="ARBA" id="ARBA00048864"/>
    </source>
</evidence>
<dbReference type="PANTHER" id="PTHR12645">
    <property type="entry name" value="ALR/ERV"/>
    <property type="match status" value="1"/>
</dbReference>
<dbReference type="PANTHER" id="PTHR12645:SF0">
    <property type="entry name" value="FAD-LINKED SULFHYDRYL OXIDASE ALR"/>
    <property type="match status" value="1"/>
</dbReference>
<evidence type="ECO:0000256" key="2">
    <source>
        <dbReference type="ARBA" id="ARBA00004569"/>
    </source>
</evidence>
<keyword evidence="4 9" id="KW-0274">FAD</keyword>
<evidence type="ECO:0000259" key="11">
    <source>
        <dbReference type="PROSITE" id="PS51324"/>
    </source>
</evidence>
<keyword evidence="6" id="KW-0496">Mitochondrion</keyword>
<feature type="domain" description="ERV/ALR sulfhydryl oxidase" evidence="11">
    <location>
        <begin position="67"/>
        <end position="167"/>
    </location>
</feature>
<dbReference type="OMA" id="TWMCEAH"/>
<evidence type="ECO:0000256" key="3">
    <source>
        <dbReference type="ARBA" id="ARBA00022630"/>
    </source>
</evidence>
<dbReference type="EMBL" id="UFQT01000478">
    <property type="protein sequence ID" value="SSX24653.1"/>
    <property type="molecule type" value="Genomic_DNA"/>
</dbReference>
<sequence>MPETSNPFQPSTKENLPCRTCTDFKTWAKQSKQSFSQSVTGGALGGEKDKSKEEVNDMPEKPRRRDCPLDKDELGAATWSFLHTMAAVYPEKPEPQQISDTKSFFGLLGRLYPCEHCAKDLKEELKTDPPKLSSQEEFSQWLCKLHNKVNVKLGKPEFDCKLVNQRWRDGWLDGSCD</sequence>
<protein>
    <recommendedName>
        <fullName evidence="9">Sulfhydryl oxidase</fullName>
        <ecNumber evidence="9">1.8.3.2</ecNumber>
    </recommendedName>
</protein>
<organism evidence="12">
    <name type="scientific">Culicoides sonorensis</name>
    <name type="common">Biting midge</name>
    <dbReference type="NCBI Taxonomy" id="179676"/>
    <lineage>
        <taxon>Eukaryota</taxon>
        <taxon>Metazoa</taxon>
        <taxon>Ecdysozoa</taxon>
        <taxon>Arthropoda</taxon>
        <taxon>Hexapoda</taxon>
        <taxon>Insecta</taxon>
        <taxon>Pterygota</taxon>
        <taxon>Neoptera</taxon>
        <taxon>Endopterygota</taxon>
        <taxon>Diptera</taxon>
        <taxon>Nematocera</taxon>
        <taxon>Chironomoidea</taxon>
        <taxon>Ceratopogonidae</taxon>
        <taxon>Ceratopogoninae</taxon>
        <taxon>Culicoides</taxon>
        <taxon>Monoculicoides</taxon>
    </lineage>
</organism>
<dbReference type="AlphaFoldDB" id="A0A336M730"/>
<dbReference type="InterPro" id="IPR039799">
    <property type="entry name" value="ALR/ERV"/>
</dbReference>
<dbReference type="FunFam" id="1.20.120.310:FF:000003">
    <property type="entry name" value="Sulfhydryl oxidase"/>
    <property type="match status" value="1"/>
</dbReference>
<dbReference type="InterPro" id="IPR036774">
    <property type="entry name" value="ERV/ALR_sulphydryl_oxid_sf"/>
</dbReference>
<evidence type="ECO:0000256" key="5">
    <source>
        <dbReference type="ARBA" id="ARBA00023002"/>
    </source>
</evidence>
<comment type="subcellular location">
    <subcellularLocation>
        <location evidence="2">Mitochondrion intermembrane space</location>
    </subcellularLocation>
</comment>
<reference evidence="12" key="1">
    <citation type="submission" date="2018-07" db="EMBL/GenBank/DDBJ databases">
        <authorList>
            <person name="Quirk P.G."/>
            <person name="Krulwich T.A."/>
        </authorList>
    </citation>
    <scope>NUCLEOTIDE SEQUENCE</scope>
</reference>